<keyword evidence="8" id="KW-1185">Reference proteome</keyword>
<comment type="subcellular location">
    <subcellularLocation>
        <location evidence="1 5">Nucleus</location>
    </subcellularLocation>
</comment>
<reference evidence="7 8" key="1">
    <citation type="submission" date="2024-04" db="EMBL/GenBank/DDBJ databases">
        <authorList>
            <person name="Rising A."/>
            <person name="Reimegard J."/>
            <person name="Sonavane S."/>
            <person name="Akerstrom W."/>
            <person name="Nylinder S."/>
            <person name="Hedman E."/>
            <person name="Kallberg Y."/>
        </authorList>
    </citation>
    <scope>NUCLEOTIDE SEQUENCE [LARGE SCALE GENOMIC DNA]</scope>
</reference>
<feature type="region of interest" description="Disordered" evidence="6">
    <location>
        <begin position="1125"/>
        <end position="1146"/>
    </location>
</feature>
<accession>A0AAV1ZR04</accession>
<sequence length="1296" mass="147266">MPEENIESLNAIEDLEISSKRKNSEKVASKHKKIVKLNDGSSSAQIFFEDACSNDTVDNVMEDMEEEIDNALEQTHYKNKLTPAKVKNILRHIIANEYVLAMVRNTMKPENSDDEEQGDSAYEPKLTRSKAKEMRKKQYTLPWPVSSPVKKAEKVSQKLLEEEFPDESSSDEDYKPNEEESHSDDDDVAATSPKASDSIQLLETIPSSSPVQMTAESLSDEENIPARESVLIDIPPDASEADKIALRTRSKLCLNDTPLEDIEASFIAPDITIDMYDTKCDDEEWQEFLRELCKPIDPQLVLEHPEVDDTEDDPEYKVIDEDVPDYNDLRYDSSVKITRDELNALMAEILDFAQQDLGDLDDEEEEENRTQVGNDAPPVVNVGPASIENVQSQWMSSDERLQLDEQMRMYVQILTQSYLLSHGNPQLNFLNVSSKLFLDEIKMFASREMASNKRSAFYAQNLNGALEIVNEYENRKLPLRPRSLPQMKKSVLPTVSQHVKKTLATSKVFIYPELLPVCGFRDIFEKQKTKFSAPEDNLIALGMEQFADVKNPVEYIHALLVPTKTVEQIKIRIKNSKVKKNPLDNPIKFYHVYKQAPQFQRVIRVFDPLNVKAPEDYSPDVLPKWMESYSKVGIHTHVNPAIAPSMPKENIKTPVAIVRPMFRKPLESRKLTPILPRGFSPLKQISPILKKYSQQRRIVPILPFNISSPHKRRYPPKQFAKPFIKPAALNINISLKPENSSEPVCVEMPSARNKIGNENLSPVKEEKEDSSLTLQTSAQTAPVAVETEQISSDPLCASESQVETEILDEVDEEIAEEEQDLVSSMAVTNNVNGKKQVVSKKRNRLQRDLEASLALLRPTLLREDPKKEEREILFANSYLLRASEILKTNPEVYENFLSILCKYHQSTKSPVELYVELKEVLKDYPTLVRDFIIFLKPEQAKECGKYKEHIALSRIREFFWKIEMHFKHQPQYITRILRTFAQLQQQVDITSSEVITALQPLLRNQSHLMEELYNLLPDVAPPEYLMTDFENVTVPNSDDDNSSIDSCEDIMIPDTPDPYGGKDCPCDCHNSSTDNRMLNKSRHCVKCGVKFIDGRIYIQTGKVLKPAQVTYHDSPFSTVEKEKINGHPVTSKPQIPSEAAPKSTSAAEVNGKIDLCSNAAKKDTSKPNNTQKSVLSHDEKCVLSNNRLPCDVIEDTVFPAVANTLNKSTPSDFSHLKDMIAPATTEESNARPSSSAQNVKWTRDEDRFIIYNCQRYGISRKAFSTSAAAIKSRTAEEVEERFLNLMKVLSEEMKKQ</sequence>
<dbReference type="GO" id="GO:0005634">
    <property type="term" value="C:nucleus"/>
    <property type="evidence" value="ECO:0007669"/>
    <property type="project" value="UniProtKB-SubCell"/>
</dbReference>
<proteinExistence type="predicted"/>
<name>A0AAV1ZR04_9ARAC</name>
<keyword evidence="2" id="KW-0805">Transcription regulation</keyword>
<feature type="compositionally biased region" description="Acidic residues" evidence="6">
    <location>
        <begin position="162"/>
        <end position="171"/>
    </location>
</feature>
<keyword evidence="3" id="KW-0804">Transcription</keyword>
<dbReference type="InterPro" id="IPR052435">
    <property type="entry name" value="YY1-Transcr_Regul"/>
</dbReference>
<dbReference type="Proteomes" id="UP001497382">
    <property type="component" value="Unassembled WGS sequence"/>
</dbReference>
<evidence type="ECO:0000256" key="5">
    <source>
        <dbReference type="PROSITE-ProRule" id="PRU00810"/>
    </source>
</evidence>
<evidence type="ECO:0000313" key="8">
    <source>
        <dbReference type="Proteomes" id="UP001497382"/>
    </source>
</evidence>
<evidence type="ECO:0000256" key="1">
    <source>
        <dbReference type="ARBA" id="ARBA00004123"/>
    </source>
</evidence>
<keyword evidence="4 5" id="KW-0539">Nucleus</keyword>
<dbReference type="PANTHER" id="PTHR16088:SF3">
    <property type="entry name" value="GON-4-LIKE PROTEIN"/>
    <property type="match status" value="1"/>
</dbReference>
<dbReference type="GO" id="GO:0003712">
    <property type="term" value="F:transcription coregulator activity"/>
    <property type="evidence" value="ECO:0007669"/>
    <property type="project" value="TreeGrafter"/>
</dbReference>
<feature type="region of interest" description="Disordered" evidence="6">
    <location>
        <begin position="161"/>
        <end position="200"/>
    </location>
</feature>
<dbReference type="Gene3D" id="1.10.10.60">
    <property type="entry name" value="Homeodomain-like"/>
    <property type="match status" value="1"/>
</dbReference>
<feature type="compositionally biased region" description="Basic residues" evidence="6">
    <location>
        <begin position="127"/>
        <end position="138"/>
    </location>
</feature>
<dbReference type="SUPFAM" id="SSF47762">
    <property type="entry name" value="PAH2 domain"/>
    <property type="match status" value="2"/>
</dbReference>
<feature type="region of interest" description="Disordered" evidence="6">
    <location>
        <begin position="756"/>
        <end position="775"/>
    </location>
</feature>
<dbReference type="Gene3D" id="1.20.1160.11">
    <property type="entry name" value="Paired amphipathic helix"/>
    <property type="match status" value="1"/>
</dbReference>
<dbReference type="Pfam" id="PF02671">
    <property type="entry name" value="PAH"/>
    <property type="match status" value="1"/>
</dbReference>
<feature type="region of interest" description="Disordered" evidence="6">
    <location>
        <begin position="362"/>
        <end position="381"/>
    </location>
</feature>
<dbReference type="PROSITE" id="PS51477">
    <property type="entry name" value="PAH"/>
    <property type="match status" value="1"/>
</dbReference>
<feature type="region of interest" description="Disordered" evidence="6">
    <location>
        <begin position="109"/>
        <end position="139"/>
    </location>
</feature>
<evidence type="ECO:0000256" key="2">
    <source>
        <dbReference type="ARBA" id="ARBA00023015"/>
    </source>
</evidence>
<dbReference type="InterPro" id="IPR003822">
    <property type="entry name" value="PAH"/>
</dbReference>
<dbReference type="InterPro" id="IPR036600">
    <property type="entry name" value="PAH_sf"/>
</dbReference>
<dbReference type="PANTHER" id="PTHR16088">
    <property type="entry name" value="YY1 ASSOCIATED PROTEIN-RELATED"/>
    <property type="match status" value="1"/>
</dbReference>
<evidence type="ECO:0000313" key="7">
    <source>
        <dbReference type="EMBL" id="CAL1274217.1"/>
    </source>
</evidence>
<comment type="caution">
    <text evidence="7">The sequence shown here is derived from an EMBL/GenBank/DDBJ whole genome shotgun (WGS) entry which is preliminary data.</text>
</comment>
<dbReference type="EMBL" id="CAXIEN010000075">
    <property type="protein sequence ID" value="CAL1274217.1"/>
    <property type="molecule type" value="Genomic_DNA"/>
</dbReference>
<evidence type="ECO:0008006" key="9">
    <source>
        <dbReference type="Google" id="ProtNLM"/>
    </source>
</evidence>
<evidence type="ECO:0000256" key="3">
    <source>
        <dbReference type="ARBA" id="ARBA00023163"/>
    </source>
</evidence>
<dbReference type="InterPro" id="IPR009057">
    <property type="entry name" value="Homeodomain-like_sf"/>
</dbReference>
<evidence type="ECO:0000256" key="4">
    <source>
        <dbReference type="ARBA" id="ARBA00023242"/>
    </source>
</evidence>
<gene>
    <name evidence="7" type="ORF">LARSCL_LOCUS7350</name>
</gene>
<dbReference type="Pfam" id="PF21227">
    <property type="entry name" value="Myb_DNA-binding_7"/>
    <property type="match status" value="1"/>
</dbReference>
<dbReference type="GO" id="GO:0006355">
    <property type="term" value="P:regulation of DNA-templated transcription"/>
    <property type="evidence" value="ECO:0007669"/>
    <property type="project" value="InterPro"/>
</dbReference>
<dbReference type="SUPFAM" id="SSF46689">
    <property type="entry name" value="Homeodomain-like"/>
    <property type="match status" value="1"/>
</dbReference>
<organism evidence="7 8">
    <name type="scientific">Larinioides sclopetarius</name>
    <dbReference type="NCBI Taxonomy" id="280406"/>
    <lineage>
        <taxon>Eukaryota</taxon>
        <taxon>Metazoa</taxon>
        <taxon>Ecdysozoa</taxon>
        <taxon>Arthropoda</taxon>
        <taxon>Chelicerata</taxon>
        <taxon>Arachnida</taxon>
        <taxon>Araneae</taxon>
        <taxon>Araneomorphae</taxon>
        <taxon>Entelegynae</taxon>
        <taxon>Araneoidea</taxon>
        <taxon>Araneidae</taxon>
        <taxon>Larinioides</taxon>
    </lineage>
</organism>
<evidence type="ECO:0000256" key="6">
    <source>
        <dbReference type="SAM" id="MobiDB-lite"/>
    </source>
</evidence>
<protein>
    <recommendedName>
        <fullName evidence="9">GON-4-like protein</fullName>
    </recommendedName>
</protein>